<dbReference type="EMBL" id="JANQAO010000003">
    <property type="protein sequence ID" value="MDM5147865.1"/>
    <property type="molecule type" value="Genomic_DNA"/>
</dbReference>
<gene>
    <name evidence="7 12" type="primary">hemE</name>
    <name evidence="12" type="ORF">NQX30_05720</name>
</gene>
<dbReference type="PANTHER" id="PTHR21091">
    <property type="entry name" value="METHYLTETRAHYDROFOLATE:HOMOCYSTEINE METHYLTRANSFERASE RELATED"/>
    <property type="match status" value="1"/>
</dbReference>
<keyword evidence="6 7" id="KW-0627">Porphyrin biosynthesis</keyword>
<feature type="binding site" evidence="7">
    <location>
        <position position="322"/>
    </location>
    <ligand>
        <name>substrate</name>
    </ligand>
</feature>
<dbReference type="EC" id="4.1.1.37" evidence="3 7"/>
<dbReference type="CDD" id="cd00717">
    <property type="entry name" value="URO-D"/>
    <property type="match status" value="1"/>
</dbReference>
<evidence type="ECO:0000259" key="10">
    <source>
        <dbReference type="PROSITE" id="PS00906"/>
    </source>
</evidence>
<feature type="binding site" evidence="7">
    <location>
        <position position="207"/>
    </location>
    <ligand>
        <name>substrate</name>
    </ligand>
</feature>
<dbReference type="PROSITE" id="PS00906">
    <property type="entry name" value="UROD_1"/>
    <property type="match status" value="1"/>
</dbReference>
<feature type="binding site" evidence="7">
    <location>
        <begin position="27"/>
        <end position="31"/>
    </location>
    <ligand>
        <name>substrate</name>
    </ligand>
</feature>
<comment type="caution">
    <text evidence="7">Lacks conserved residue(s) required for the propagation of feature annotation.</text>
</comment>
<proteinExistence type="inferred from homology"/>
<reference evidence="12" key="2">
    <citation type="journal article" date="2023" name="Microbiome">
        <title>Synthase-selected sorting approach identifies a beta-lactone synthase in a nudibranch symbiotic bacterium.</title>
        <authorList>
            <person name="Dzunkova M."/>
            <person name="La Clair J.J."/>
            <person name="Tyml T."/>
            <person name="Doud D."/>
            <person name="Schulz F."/>
            <person name="Piquer-Esteban S."/>
            <person name="Porcel Sanchis D."/>
            <person name="Osborn A."/>
            <person name="Robinson D."/>
            <person name="Louie K.B."/>
            <person name="Bowen B.P."/>
            <person name="Bowers R.M."/>
            <person name="Lee J."/>
            <person name="Arnau V."/>
            <person name="Diaz-Villanueva W."/>
            <person name="Stepanauskas R."/>
            <person name="Gosliner T."/>
            <person name="Date S.V."/>
            <person name="Northen T.R."/>
            <person name="Cheng J.F."/>
            <person name="Burkart M.D."/>
            <person name="Woyke T."/>
        </authorList>
    </citation>
    <scope>NUCLEOTIDE SEQUENCE</scope>
    <source>
        <strain evidence="12">Df01</strain>
    </source>
</reference>
<evidence type="ECO:0000256" key="7">
    <source>
        <dbReference type="HAMAP-Rule" id="MF_00218"/>
    </source>
</evidence>
<evidence type="ECO:0000256" key="4">
    <source>
        <dbReference type="ARBA" id="ARBA00022793"/>
    </source>
</evidence>
<dbReference type="NCBIfam" id="TIGR01464">
    <property type="entry name" value="hemE"/>
    <property type="match status" value="1"/>
</dbReference>
<evidence type="ECO:0000313" key="13">
    <source>
        <dbReference type="Proteomes" id="UP001168167"/>
    </source>
</evidence>
<feature type="binding site" evidence="7">
    <location>
        <position position="153"/>
    </location>
    <ligand>
        <name>substrate</name>
    </ligand>
</feature>
<dbReference type="GO" id="GO:0004853">
    <property type="term" value="F:uroporphyrinogen decarboxylase activity"/>
    <property type="evidence" value="ECO:0007669"/>
    <property type="project" value="UniProtKB-EC"/>
</dbReference>
<evidence type="ECO:0000256" key="8">
    <source>
        <dbReference type="RuleBase" id="RU000554"/>
    </source>
</evidence>
<feature type="domain" description="Uroporphyrinogen decarboxylase (URO-D)" evidence="11">
    <location>
        <begin position="141"/>
        <end position="157"/>
    </location>
</feature>
<sequence>MNNWKDTLLFRALRQQPVPRPPIWLMRQAGRYLPEYRAIRKEAGGFLAMAKNPQIASEITLQPIRRFGFDAAILFSDILTIPDAMGLGLFFSEGEGPRFSQPLQTEEAIQKLRPASLEELRYVMDASVLTRQTLPAETPLIGFCGSPFTLACYMIDGSGGNFWRTRQMRFSRPDLLRRVLEINTISTAELLCAQIDAGCQAVMIFDSWGGLLGGDEYEDFSLSYIRHVVSLVKEKSDAPIIVFGRRCGLMLPALAACGCDAVGVDWQTSLRMARRMIGGKVAIQGNLEPAALLGTPDIAAAAAARVLADYGDSSGHIFNLGHGVDKSTPPECVTAVVETVRANRSH</sequence>
<evidence type="ECO:0000256" key="1">
    <source>
        <dbReference type="ARBA" id="ARBA00004804"/>
    </source>
</evidence>
<evidence type="ECO:0000256" key="5">
    <source>
        <dbReference type="ARBA" id="ARBA00023239"/>
    </source>
</evidence>
<dbReference type="Pfam" id="PF01208">
    <property type="entry name" value="URO-D"/>
    <property type="match status" value="1"/>
</dbReference>
<accession>A0ABT7QMP9</accession>
<feature type="site" description="Transition state stabilizer" evidence="7">
    <location>
        <position position="77"/>
    </location>
</feature>
<dbReference type="Proteomes" id="UP001168167">
    <property type="component" value="Unassembled WGS sequence"/>
</dbReference>
<dbReference type="PROSITE" id="PS00907">
    <property type="entry name" value="UROD_2"/>
    <property type="match status" value="1"/>
</dbReference>
<feature type="domain" description="Uroporphyrinogen decarboxylase (URO-D)" evidence="10">
    <location>
        <begin position="22"/>
        <end position="31"/>
    </location>
</feature>
<evidence type="ECO:0000256" key="2">
    <source>
        <dbReference type="ARBA" id="ARBA00009935"/>
    </source>
</evidence>
<dbReference type="Gene3D" id="3.20.20.210">
    <property type="match status" value="1"/>
</dbReference>
<comment type="subunit">
    <text evidence="7">Homodimer.</text>
</comment>
<comment type="pathway">
    <text evidence="1 7 8">Porphyrin-containing compound metabolism; protoporphyrin-IX biosynthesis; coproporphyrinogen-III from 5-aminolevulinate: step 4/4.</text>
</comment>
<feature type="binding site" evidence="7">
    <location>
        <position position="77"/>
    </location>
    <ligand>
        <name>substrate</name>
    </ligand>
</feature>
<comment type="similarity">
    <text evidence="2 7 9">Belongs to the uroporphyrinogen decarboxylase family.</text>
</comment>
<keyword evidence="4 7" id="KW-0210">Decarboxylase</keyword>
<name>A0ABT7QMP9_9GAMM</name>
<keyword evidence="13" id="KW-1185">Reference proteome</keyword>
<evidence type="ECO:0000256" key="6">
    <source>
        <dbReference type="ARBA" id="ARBA00023244"/>
    </source>
</evidence>
<dbReference type="InterPro" id="IPR000257">
    <property type="entry name" value="Uroporphyrinogen_deCOase"/>
</dbReference>
<comment type="function">
    <text evidence="7">Catalyzes the decarboxylation of four acetate groups of uroporphyrinogen-III to yield coproporphyrinogen-III.</text>
</comment>
<dbReference type="PANTHER" id="PTHR21091:SF169">
    <property type="entry name" value="UROPORPHYRINOGEN DECARBOXYLASE"/>
    <property type="match status" value="1"/>
</dbReference>
<evidence type="ECO:0000313" key="12">
    <source>
        <dbReference type="EMBL" id="MDM5147865.1"/>
    </source>
</evidence>
<evidence type="ECO:0000256" key="9">
    <source>
        <dbReference type="RuleBase" id="RU004169"/>
    </source>
</evidence>
<protein>
    <recommendedName>
        <fullName evidence="3 7">Uroporphyrinogen decarboxylase</fullName>
        <shortName evidence="7">UPD</shortName>
        <shortName evidence="7">URO-D</shortName>
        <ecNumber evidence="3 7">4.1.1.37</ecNumber>
    </recommendedName>
</protein>
<evidence type="ECO:0000259" key="11">
    <source>
        <dbReference type="PROSITE" id="PS00907"/>
    </source>
</evidence>
<organism evidence="12 13">
    <name type="scientific">Candidatus Doriopsillibacter californiensis</name>
    <dbReference type="NCBI Taxonomy" id="2970740"/>
    <lineage>
        <taxon>Bacteria</taxon>
        <taxon>Pseudomonadati</taxon>
        <taxon>Pseudomonadota</taxon>
        <taxon>Gammaproteobacteria</taxon>
        <taxon>Candidatus Tethybacterales</taxon>
        <taxon>Candidatus Persebacteraceae</taxon>
        <taxon>Candidatus Doriopsillibacter</taxon>
    </lineage>
</organism>
<dbReference type="SUPFAM" id="SSF51726">
    <property type="entry name" value="UROD/MetE-like"/>
    <property type="match status" value="1"/>
</dbReference>
<reference evidence="12" key="1">
    <citation type="submission" date="2022-08" db="EMBL/GenBank/DDBJ databases">
        <authorList>
            <person name="Dzunkova M."/>
            <person name="La Clair J."/>
            <person name="Tyml T."/>
            <person name="Doud D."/>
            <person name="Schulz F."/>
            <person name="Piquer S."/>
            <person name="Porcel Sanchis D."/>
            <person name="Osborn A."/>
            <person name="Robinson D."/>
            <person name="Louie K.B."/>
            <person name="Bowen B.P."/>
            <person name="Bowers R."/>
            <person name="Lee J."/>
            <person name="Arnau Llombart V."/>
            <person name="Diaz Villanueva W."/>
            <person name="Gosliner T."/>
            <person name="Northen T."/>
            <person name="Cheng J.-F."/>
            <person name="Burkart M.D."/>
            <person name="Woyke T."/>
        </authorList>
    </citation>
    <scope>NUCLEOTIDE SEQUENCE</scope>
    <source>
        <strain evidence="12">Df01</strain>
    </source>
</reference>
<evidence type="ECO:0000256" key="3">
    <source>
        <dbReference type="ARBA" id="ARBA00012288"/>
    </source>
</evidence>
<dbReference type="InterPro" id="IPR006361">
    <property type="entry name" value="Uroporphyrinogen_deCO2ase_HemE"/>
</dbReference>
<comment type="caution">
    <text evidence="12">The sequence shown here is derived from an EMBL/GenBank/DDBJ whole genome shotgun (WGS) entry which is preliminary data.</text>
</comment>
<comment type="catalytic activity">
    <reaction evidence="7 8">
        <text>uroporphyrinogen III + 4 H(+) = coproporphyrinogen III + 4 CO2</text>
        <dbReference type="Rhea" id="RHEA:19865"/>
        <dbReference type="ChEBI" id="CHEBI:15378"/>
        <dbReference type="ChEBI" id="CHEBI:16526"/>
        <dbReference type="ChEBI" id="CHEBI:57308"/>
        <dbReference type="ChEBI" id="CHEBI:57309"/>
        <dbReference type="EC" id="4.1.1.37"/>
    </reaction>
</comment>
<comment type="subcellular location">
    <subcellularLocation>
        <location evidence="7">Cytoplasm</location>
    </subcellularLocation>
</comment>
<dbReference type="HAMAP" id="MF_00218">
    <property type="entry name" value="URO_D"/>
    <property type="match status" value="1"/>
</dbReference>
<keyword evidence="5 7" id="KW-0456">Lyase</keyword>
<dbReference type="InterPro" id="IPR038071">
    <property type="entry name" value="UROD/MetE-like_sf"/>
</dbReference>
<keyword evidence="7" id="KW-0963">Cytoplasm</keyword>